<evidence type="ECO:0000313" key="2">
    <source>
        <dbReference type="Proteomes" id="UP000234681"/>
    </source>
</evidence>
<protein>
    <submittedName>
        <fullName evidence="1">RCG53411</fullName>
    </submittedName>
</protein>
<reference evidence="2" key="1">
    <citation type="submission" date="2005-09" db="EMBL/GenBank/DDBJ databases">
        <authorList>
            <person name="Mural R.J."/>
            <person name="Li P.W."/>
            <person name="Adams M.D."/>
            <person name="Amanatides P.G."/>
            <person name="Baden-Tillson H."/>
            <person name="Barnstead M."/>
            <person name="Chin S.H."/>
            <person name="Dew I."/>
            <person name="Evans C.A."/>
            <person name="Ferriera S."/>
            <person name="Flanigan M."/>
            <person name="Fosler C."/>
            <person name="Glodek A."/>
            <person name="Gu Z."/>
            <person name="Holt R.A."/>
            <person name="Jennings D."/>
            <person name="Kraft C.L."/>
            <person name="Lu F."/>
            <person name="Nguyen T."/>
            <person name="Nusskern D.R."/>
            <person name="Pfannkoch C.M."/>
            <person name="Sitter C."/>
            <person name="Sutton G.G."/>
            <person name="Venter J.C."/>
            <person name="Wang Z."/>
            <person name="Woodage T."/>
            <person name="Zheng X.H."/>
            <person name="Zhong F."/>
        </authorList>
    </citation>
    <scope>NUCLEOTIDE SEQUENCE [LARGE SCALE GENOMIC DNA]</scope>
    <source>
        <strain>BN</strain>
        <strain evidence="2">Sprague-Dawley</strain>
    </source>
</reference>
<organism evidence="1 2">
    <name type="scientific">Rattus norvegicus</name>
    <name type="common">Rat</name>
    <dbReference type="NCBI Taxonomy" id="10116"/>
    <lineage>
        <taxon>Eukaryota</taxon>
        <taxon>Metazoa</taxon>
        <taxon>Chordata</taxon>
        <taxon>Craniata</taxon>
        <taxon>Vertebrata</taxon>
        <taxon>Euteleostomi</taxon>
        <taxon>Mammalia</taxon>
        <taxon>Eutheria</taxon>
        <taxon>Euarchontoglires</taxon>
        <taxon>Glires</taxon>
        <taxon>Rodentia</taxon>
        <taxon>Myomorpha</taxon>
        <taxon>Muroidea</taxon>
        <taxon>Muridae</taxon>
        <taxon>Murinae</taxon>
        <taxon>Rattus</taxon>
    </lineage>
</organism>
<sequence>MSPDNAPHSSLLKAAKAQIEVFMSQEFRCSLTDASVSGLFKSAGQVVFGGCEHHKVWLRNESCSRMVN</sequence>
<name>A6JRI2_RAT</name>
<dbReference type="AlphaFoldDB" id="A6JRI2"/>
<dbReference type="Proteomes" id="UP000234681">
    <property type="component" value="Chromosome 5"/>
</dbReference>
<gene>
    <name evidence="1" type="ORF">rCG_53411</name>
</gene>
<proteinExistence type="predicted"/>
<evidence type="ECO:0000313" key="1">
    <source>
        <dbReference type="EMBL" id="EDL97774.1"/>
    </source>
</evidence>
<dbReference type="EMBL" id="CH473998">
    <property type="protein sequence ID" value="EDL97774.1"/>
    <property type="molecule type" value="Genomic_DNA"/>
</dbReference>
<accession>A6JRI2</accession>